<reference evidence="3 4" key="1">
    <citation type="submission" date="2020-08" db="EMBL/GenBank/DDBJ databases">
        <title>Genomic Encyclopedia of Type Strains, Phase IV (KMG-IV): sequencing the most valuable type-strain genomes for metagenomic binning, comparative biology and taxonomic classification.</title>
        <authorList>
            <person name="Goeker M."/>
        </authorList>
    </citation>
    <scope>NUCLEOTIDE SEQUENCE [LARGE SCALE GENOMIC DNA]</scope>
    <source>
        <strain evidence="3 4">DSM 21793</strain>
    </source>
</reference>
<dbReference type="AlphaFoldDB" id="A0A840A7Y9"/>
<sequence>MSVAQTAPPPAAKRKGPKGPTLRQRLDVAARAVAAIIVGYVFAALSTAVLARLLPGGAEEATIAATLLSFAVYAAVVIWGFADPKTWRVWLGLAVGCAALCAVLWISLIVEPRI</sequence>
<protein>
    <submittedName>
        <fullName evidence="3">Drug/metabolite transporter (DMT)-like permease</fullName>
    </submittedName>
</protein>
<dbReference type="Proteomes" id="UP000530564">
    <property type="component" value="Unassembled WGS sequence"/>
</dbReference>
<evidence type="ECO:0000313" key="3">
    <source>
        <dbReference type="EMBL" id="MBB3893317.1"/>
    </source>
</evidence>
<keyword evidence="4" id="KW-1185">Reference proteome</keyword>
<evidence type="ECO:0000313" key="4">
    <source>
        <dbReference type="Proteomes" id="UP000530564"/>
    </source>
</evidence>
<keyword evidence="2" id="KW-1133">Transmembrane helix</keyword>
<keyword evidence="2" id="KW-0472">Membrane</keyword>
<organism evidence="3 4">
    <name type="scientific">Phenylobacterium haematophilum</name>
    <dbReference type="NCBI Taxonomy" id="98513"/>
    <lineage>
        <taxon>Bacteria</taxon>
        <taxon>Pseudomonadati</taxon>
        <taxon>Pseudomonadota</taxon>
        <taxon>Alphaproteobacteria</taxon>
        <taxon>Caulobacterales</taxon>
        <taxon>Caulobacteraceae</taxon>
        <taxon>Phenylobacterium</taxon>
    </lineage>
</organism>
<evidence type="ECO:0000256" key="2">
    <source>
        <dbReference type="SAM" id="Phobius"/>
    </source>
</evidence>
<name>A0A840A7Y9_9CAUL</name>
<accession>A0A840A7Y9</accession>
<dbReference type="RefSeq" id="WP_221221166.1">
    <property type="nucleotide sequence ID" value="NZ_JACIDK010000009.1"/>
</dbReference>
<dbReference type="EMBL" id="JACIDK010000009">
    <property type="protein sequence ID" value="MBB3893317.1"/>
    <property type="molecule type" value="Genomic_DNA"/>
</dbReference>
<keyword evidence="2" id="KW-0812">Transmembrane</keyword>
<evidence type="ECO:0000256" key="1">
    <source>
        <dbReference type="SAM" id="MobiDB-lite"/>
    </source>
</evidence>
<gene>
    <name evidence="3" type="ORF">GGQ61_004059</name>
</gene>
<proteinExistence type="predicted"/>
<feature type="region of interest" description="Disordered" evidence="1">
    <location>
        <begin position="1"/>
        <end position="20"/>
    </location>
</feature>
<comment type="caution">
    <text evidence="3">The sequence shown here is derived from an EMBL/GenBank/DDBJ whole genome shotgun (WGS) entry which is preliminary data.</text>
</comment>
<feature type="transmembrane region" description="Helical" evidence="2">
    <location>
        <begin position="28"/>
        <end position="51"/>
    </location>
</feature>
<feature type="transmembrane region" description="Helical" evidence="2">
    <location>
        <begin position="63"/>
        <end position="82"/>
    </location>
</feature>
<feature type="transmembrane region" description="Helical" evidence="2">
    <location>
        <begin position="88"/>
        <end position="110"/>
    </location>
</feature>